<dbReference type="Gene3D" id="1.10.287.1490">
    <property type="match status" value="1"/>
</dbReference>
<reference evidence="4" key="2">
    <citation type="submission" date="2011-02" db="EMBL/GenBank/DDBJ databases">
        <authorList>
            <person name="MacLean D."/>
        </authorList>
    </citation>
    <scope>NUCLEOTIDE SEQUENCE</scope>
</reference>
<reference evidence="4" key="1">
    <citation type="journal article" date="2011" name="PLoS Biol.">
        <title>Gene gain and loss during evolution of obligate parasitism in the white rust pathogen of Arabidopsis thaliana.</title>
        <authorList>
            <person name="Kemen E."/>
            <person name="Gardiner A."/>
            <person name="Schultz-Larsen T."/>
            <person name="Kemen A.C."/>
            <person name="Balmuth A.L."/>
            <person name="Robert-Seilaniantz A."/>
            <person name="Bailey K."/>
            <person name="Holub E."/>
            <person name="Studholme D.J."/>
            <person name="Maclean D."/>
            <person name="Jones J.D."/>
        </authorList>
    </citation>
    <scope>NUCLEOTIDE SEQUENCE</scope>
</reference>
<dbReference type="AlphaFoldDB" id="F0W5I5"/>
<feature type="region of interest" description="Disordered" evidence="2">
    <location>
        <begin position="152"/>
        <end position="205"/>
    </location>
</feature>
<evidence type="ECO:0000256" key="1">
    <source>
        <dbReference type="SAM" id="Coils"/>
    </source>
</evidence>
<evidence type="ECO:0000313" key="4">
    <source>
        <dbReference type="EMBL" id="CCA16376.1"/>
    </source>
</evidence>
<organism evidence="4">
    <name type="scientific">Albugo laibachii Nc14</name>
    <dbReference type="NCBI Taxonomy" id="890382"/>
    <lineage>
        <taxon>Eukaryota</taxon>
        <taxon>Sar</taxon>
        <taxon>Stramenopiles</taxon>
        <taxon>Oomycota</taxon>
        <taxon>Peronosporomycetes</taxon>
        <taxon>Albuginales</taxon>
        <taxon>Albuginaceae</taxon>
        <taxon>Albugo</taxon>
    </lineage>
</organism>
<feature type="compositionally biased region" description="Polar residues" evidence="2">
    <location>
        <begin position="172"/>
        <end position="194"/>
    </location>
</feature>
<dbReference type="Pfam" id="PF10358">
    <property type="entry name" value="NT-C2"/>
    <property type="match status" value="1"/>
</dbReference>
<feature type="domain" description="C2 NT-type" evidence="3">
    <location>
        <begin position="8"/>
        <end position="146"/>
    </location>
</feature>
<gene>
    <name evidence="4" type="primary">AlNc14C21G2150</name>
    <name evidence="4" type="ORF">ALNC14_025190</name>
</gene>
<dbReference type="InterPro" id="IPR019448">
    <property type="entry name" value="NT-C2"/>
</dbReference>
<feature type="compositionally biased region" description="Basic and acidic residues" evidence="2">
    <location>
        <begin position="195"/>
        <end position="204"/>
    </location>
</feature>
<sequence length="638" mass="73466">MERFIQVTGRANKSAVGFQIQLIVHRMTASLPACQGIELTAMLIRKKKKIVSKSSLYQSTTREVVWGDIFPFSTTLYLAKTGLFQAKMFDLVIFDAQTNRQIASFQFNLSEVVQNGKSSTKESLMIPVTKCQDQGASLSLTVFSSRVSLRRAQDNKEDPERFSGVHFDHSEQSISKSDSPSKINSGGHQIASKQDVTRGSRLVDSEDVDEQLEKIKLLKERLNEKEMRNTRLQQLNVQKDQTIEKLQSELRKMQSEVYIKPSKEATEDRMIDDFYEQVQVHDTFVESAIGERDNDRSSVTDLFIDARDPNGYEELHDLRESTQQIIQEHVAVITSLEKDKVLLRSRVRDLELEVERLMKHRESIEELSRSEQMRLSDDCDRFRKSLSLTDKEKEALLQQLRDLDHELNLSKEENDILLQRVQQLQHEKAEACSQVDQSQRQIEALQEKLETFSGEFATGKSDLMQSTDRYNQLKVECGALKLEAETLKVRVGDLEQALSDNEKKKKQIKDVFSDRISMSQQETESLALESRSLRSENQSLMAERTRVPINHEAFIAKVEVTSQSTETESIVNDNIDLKARLCALEEENDYYQRELIDNKMKVAELTAINEDLCVQNKKHERMLAQSLQRTEIQDKNKK</sequence>
<protein>
    <submittedName>
        <fullName evidence="4">Uncharacterized protein AlNc14C21G2150</fullName>
    </submittedName>
</protein>
<evidence type="ECO:0000256" key="2">
    <source>
        <dbReference type="SAM" id="MobiDB-lite"/>
    </source>
</evidence>
<feature type="coiled-coil region" evidence="1">
    <location>
        <begin position="205"/>
        <end position="256"/>
    </location>
</feature>
<accession>F0W5I5</accession>
<feature type="compositionally biased region" description="Basic and acidic residues" evidence="2">
    <location>
        <begin position="152"/>
        <end position="171"/>
    </location>
</feature>
<dbReference type="PROSITE" id="PS51840">
    <property type="entry name" value="C2_NT"/>
    <property type="match status" value="1"/>
</dbReference>
<proteinExistence type="predicted"/>
<dbReference type="HOGENOM" id="CLU_010585_0_0_1"/>
<name>F0W5I5_9STRA</name>
<dbReference type="EMBL" id="FR824066">
    <property type="protein sequence ID" value="CCA16376.1"/>
    <property type="molecule type" value="Genomic_DNA"/>
</dbReference>
<keyword evidence="1" id="KW-0175">Coiled coil</keyword>
<feature type="coiled-coil region" evidence="1">
    <location>
        <begin position="333"/>
        <end position="455"/>
    </location>
</feature>
<evidence type="ECO:0000259" key="3">
    <source>
        <dbReference type="PROSITE" id="PS51840"/>
    </source>
</evidence>